<keyword evidence="3" id="KW-1185">Reference proteome</keyword>
<evidence type="ECO:0000256" key="1">
    <source>
        <dbReference type="SAM" id="MobiDB-lite"/>
    </source>
</evidence>
<dbReference type="EMBL" id="CALNXI010000249">
    <property type="protein sequence ID" value="CAH3023151.1"/>
    <property type="molecule type" value="Genomic_DNA"/>
</dbReference>
<evidence type="ECO:0008006" key="4">
    <source>
        <dbReference type="Google" id="ProtNLM"/>
    </source>
</evidence>
<proteinExistence type="predicted"/>
<evidence type="ECO:0000313" key="3">
    <source>
        <dbReference type="Proteomes" id="UP001159427"/>
    </source>
</evidence>
<comment type="caution">
    <text evidence="2">The sequence shown here is derived from an EMBL/GenBank/DDBJ whole genome shotgun (WGS) entry which is preliminary data.</text>
</comment>
<gene>
    <name evidence="2" type="ORF">PEVE_00018251</name>
</gene>
<sequence>MGKDKRGVLRGKCLKCEECDEYETTVTASILCEYCGHSPVEHEPISSEEETLPAKNRASLNLGDVKPRLEPIQEELETDLSCEGEGQTESIVNQPVSVSTSASLNLEDVSPAQNTSTMPSKPSATKNHTPSSPHHDITEEHVELVEVVDVDTELESQQLKVNELAKKEPGVAFNIKRRQGKLFAECNVCSSEVAVGQANQDLSLLKLHIITSRHKLNVAISRSRSSEIPTEIQGLRNQIEGKFPKVFHFQGEEVLCRSCNTSFAISQRSLLFNLKQHVEGRSHQQKASCVGSMADIASFFHKTARTQDNSK</sequence>
<reference evidence="2 3" key="1">
    <citation type="submission" date="2022-05" db="EMBL/GenBank/DDBJ databases">
        <authorList>
            <consortium name="Genoscope - CEA"/>
            <person name="William W."/>
        </authorList>
    </citation>
    <scope>NUCLEOTIDE SEQUENCE [LARGE SCALE GENOMIC DNA]</scope>
</reference>
<name>A0ABN8M4Q2_9CNID</name>
<accession>A0ABN8M4Q2</accession>
<evidence type="ECO:0000313" key="2">
    <source>
        <dbReference type="EMBL" id="CAH3023151.1"/>
    </source>
</evidence>
<organism evidence="2 3">
    <name type="scientific">Porites evermanni</name>
    <dbReference type="NCBI Taxonomy" id="104178"/>
    <lineage>
        <taxon>Eukaryota</taxon>
        <taxon>Metazoa</taxon>
        <taxon>Cnidaria</taxon>
        <taxon>Anthozoa</taxon>
        <taxon>Hexacorallia</taxon>
        <taxon>Scleractinia</taxon>
        <taxon>Fungiina</taxon>
        <taxon>Poritidae</taxon>
        <taxon>Porites</taxon>
    </lineage>
</organism>
<dbReference type="Proteomes" id="UP001159427">
    <property type="component" value="Unassembled WGS sequence"/>
</dbReference>
<feature type="region of interest" description="Disordered" evidence="1">
    <location>
        <begin position="110"/>
        <end position="135"/>
    </location>
</feature>
<protein>
    <recommendedName>
        <fullName evidence="4">C2H2-type domain-containing protein</fullName>
    </recommendedName>
</protein>
<feature type="compositionally biased region" description="Polar residues" evidence="1">
    <location>
        <begin position="111"/>
        <end position="132"/>
    </location>
</feature>